<evidence type="ECO:0000313" key="8">
    <source>
        <dbReference type="Proteomes" id="UP000030445"/>
    </source>
</evidence>
<dbReference type="Pfam" id="PF00719">
    <property type="entry name" value="Pyrophosphatase"/>
    <property type="match status" value="1"/>
</dbReference>
<dbReference type="PANTHER" id="PTHR10286">
    <property type="entry name" value="INORGANIC PYROPHOSPHATASE"/>
    <property type="match status" value="1"/>
</dbReference>
<dbReference type="OrthoDB" id="5187599at2"/>
<gene>
    <name evidence="7" type="ORF">EU96_0960</name>
</gene>
<accession>A0A0A2AAH1</accession>
<evidence type="ECO:0000256" key="3">
    <source>
        <dbReference type="ARBA" id="ARBA00022723"/>
    </source>
</evidence>
<name>A0A0A2AAH1_PROMR</name>
<dbReference type="GO" id="GO:0005737">
    <property type="term" value="C:cytoplasm"/>
    <property type="evidence" value="ECO:0007669"/>
    <property type="project" value="InterPro"/>
</dbReference>
<keyword evidence="6" id="KW-0732">Signal</keyword>
<keyword evidence="3" id="KW-0479">Metal-binding</keyword>
<evidence type="ECO:0000313" key="7">
    <source>
        <dbReference type="EMBL" id="KGF97846.1"/>
    </source>
</evidence>
<organism evidence="7 8">
    <name type="scientific">Prochlorococcus marinus str. MIT 9302</name>
    <dbReference type="NCBI Taxonomy" id="74545"/>
    <lineage>
        <taxon>Bacteria</taxon>
        <taxon>Bacillati</taxon>
        <taxon>Cyanobacteriota</taxon>
        <taxon>Cyanophyceae</taxon>
        <taxon>Synechococcales</taxon>
        <taxon>Prochlorococcaceae</taxon>
        <taxon>Prochlorococcus</taxon>
    </lineage>
</organism>
<keyword evidence="4 7" id="KW-0378">Hydrolase</keyword>
<dbReference type="PROSITE" id="PS51257">
    <property type="entry name" value="PROKAR_LIPOPROTEIN"/>
    <property type="match status" value="1"/>
</dbReference>
<dbReference type="EC" id="3.6.1.1" evidence="2"/>
<dbReference type="Proteomes" id="UP000030445">
    <property type="component" value="Unassembled WGS sequence"/>
</dbReference>
<reference evidence="8" key="1">
    <citation type="journal article" date="2014" name="Sci. Data">
        <title>Genomes of diverse isolates of the marine cyanobacterium Prochlorococcus.</title>
        <authorList>
            <person name="Biller S."/>
            <person name="Berube P."/>
            <person name="Thompson J."/>
            <person name="Kelly L."/>
            <person name="Roggensack S."/>
            <person name="Awad L."/>
            <person name="Roache-Johnson K."/>
            <person name="Ding H."/>
            <person name="Giovannoni S.J."/>
            <person name="Moore L.R."/>
            <person name="Chisholm S.W."/>
        </authorList>
    </citation>
    <scope>NUCLEOTIDE SEQUENCE [LARGE SCALE GENOMIC DNA]</scope>
    <source>
        <strain evidence="8">MIT 9302</strain>
    </source>
</reference>
<evidence type="ECO:0000256" key="2">
    <source>
        <dbReference type="ARBA" id="ARBA00012146"/>
    </source>
</evidence>
<evidence type="ECO:0000256" key="1">
    <source>
        <dbReference type="ARBA" id="ARBA00001946"/>
    </source>
</evidence>
<feature type="chain" id="PRO_5001997114" description="inorganic diphosphatase" evidence="6">
    <location>
        <begin position="22"/>
        <end position="231"/>
    </location>
</feature>
<evidence type="ECO:0000256" key="5">
    <source>
        <dbReference type="ARBA" id="ARBA00022842"/>
    </source>
</evidence>
<protein>
    <recommendedName>
        <fullName evidence="2">inorganic diphosphatase</fullName>
        <ecNumber evidence="2">3.6.1.1</ecNumber>
    </recommendedName>
</protein>
<evidence type="ECO:0000256" key="6">
    <source>
        <dbReference type="SAM" id="SignalP"/>
    </source>
</evidence>
<dbReference type="InterPro" id="IPR036649">
    <property type="entry name" value="Pyrophosphatase_sf"/>
</dbReference>
<dbReference type="Gene3D" id="3.90.80.10">
    <property type="entry name" value="Inorganic pyrophosphatase"/>
    <property type="match status" value="1"/>
</dbReference>
<comment type="caution">
    <text evidence="7">The sequence shown here is derived from an EMBL/GenBank/DDBJ whole genome shotgun (WGS) entry which is preliminary data.</text>
</comment>
<sequence length="231" mass="25605">MRKFLKIILGLSILSASISSCGNKSKDVSSDGYDKIQIQYKSEYSLSSGLNYLRDIEPINSDGTVNVVVEIPTGTNEKWEVSKETGDIEWEFKKGKPRIVKFLGYPTNYGMIPRTLLSKDKGGDGDPLDVILIGSYIPRGNIVSGKVIGVLKMLDGGEIDDKLLMIQKDSPLYKANSVEELKEEFPGALSIIEKWFESYKGPGEIKTNGYGAVFEAENILNQAILDFETYN</sequence>
<keyword evidence="5" id="KW-0460">Magnesium</keyword>
<dbReference type="AlphaFoldDB" id="A0A0A2AAH1"/>
<dbReference type="STRING" id="74545.EU96_0960"/>
<dbReference type="GO" id="GO:0000287">
    <property type="term" value="F:magnesium ion binding"/>
    <property type="evidence" value="ECO:0007669"/>
    <property type="project" value="InterPro"/>
</dbReference>
<dbReference type="GO" id="GO:0006796">
    <property type="term" value="P:phosphate-containing compound metabolic process"/>
    <property type="evidence" value="ECO:0007669"/>
    <property type="project" value="InterPro"/>
</dbReference>
<evidence type="ECO:0000256" key="4">
    <source>
        <dbReference type="ARBA" id="ARBA00022801"/>
    </source>
</evidence>
<dbReference type="RefSeq" id="WP_032526634.1">
    <property type="nucleotide sequence ID" value="NZ_CP138951.1"/>
</dbReference>
<dbReference type="GO" id="GO:0004427">
    <property type="term" value="F:inorganic diphosphate phosphatase activity"/>
    <property type="evidence" value="ECO:0007669"/>
    <property type="project" value="UniProtKB-EC"/>
</dbReference>
<dbReference type="InterPro" id="IPR008162">
    <property type="entry name" value="Pyrophosphatase"/>
</dbReference>
<dbReference type="SUPFAM" id="SSF50324">
    <property type="entry name" value="Inorganic pyrophosphatase"/>
    <property type="match status" value="1"/>
</dbReference>
<dbReference type="PROSITE" id="PS00387">
    <property type="entry name" value="PPASE"/>
    <property type="match status" value="1"/>
</dbReference>
<feature type="signal peptide" evidence="6">
    <location>
        <begin position="1"/>
        <end position="21"/>
    </location>
</feature>
<comment type="cofactor">
    <cofactor evidence="1">
        <name>Mg(2+)</name>
        <dbReference type="ChEBI" id="CHEBI:18420"/>
    </cofactor>
</comment>
<dbReference type="EMBL" id="JNAM01000009">
    <property type="protein sequence ID" value="KGF97846.1"/>
    <property type="molecule type" value="Genomic_DNA"/>
</dbReference>
<proteinExistence type="predicted"/>
<dbReference type="eggNOG" id="COG0221">
    <property type="taxonomic scope" value="Bacteria"/>
</dbReference>